<dbReference type="OrthoDB" id="849477at2"/>
<dbReference type="GO" id="GO:0016020">
    <property type="term" value="C:membrane"/>
    <property type="evidence" value="ECO:0007669"/>
    <property type="project" value="UniProtKB-SubCell"/>
</dbReference>
<dbReference type="GO" id="GO:0006508">
    <property type="term" value="P:proteolysis"/>
    <property type="evidence" value="ECO:0007669"/>
    <property type="project" value="InterPro"/>
</dbReference>
<dbReference type="GeneID" id="301136576"/>
<protein>
    <recommendedName>
        <fullName evidence="8">Peptidase M50 domain-containing protein</fullName>
    </recommendedName>
</protein>
<dbReference type="Proteomes" id="UP000036867">
    <property type="component" value="Unassembled WGS sequence"/>
</dbReference>
<evidence type="ECO:0000313" key="9">
    <source>
        <dbReference type="EMBL" id="KOO48890.1"/>
    </source>
</evidence>
<dbReference type="RefSeq" id="WP_053417078.1">
    <property type="nucleotide sequence ID" value="NZ_LILB01000005.1"/>
</dbReference>
<accession>A0A0M0LCU3</accession>
<feature type="transmembrane region" description="Helical" evidence="7">
    <location>
        <begin position="12"/>
        <end position="34"/>
    </location>
</feature>
<evidence type="ECO:0000256" key="4">
    <source>
        <dbReference type="ARBA" id="ARBA00022692"/>
    </source>
</evidence>
<feature type="transmembrane region" description="Helical" evidence="7">
    <location>
        <begin position="84"/>
        <end position="104"/>
    </location>
</feature>
<comment type="cofactor">
    <cofactor evidence="1">
        <name>Zn(2+)</name>
        <dbReference type="ChEBI" id="CHEBI:29105"/>
    </cofactor>
</comment>
<evidence type="ECO:0000256" key="2">
    <source>
        <dbReference type="ARBA" id="ARBA00004141"/>
    </source>
</evidence>
<keyword evidence="4 7" id="KW-0812">Transmembrane</keyword>
<dbReference type="InterPro" id="IPR008915">
    <property type="entry name" value="Peptidase_M50"/>
</dbReference>
<evidence type="ECO:0000256" key="7">
    <source>
        <dbReference type="SAM" id="Phobius"/>
    </source>
</evidence>
<sequence>MVVIFNNFLVYITYFVIYYPFVIIIHEFGHAIFIKIFGGKVNYIGFGEGDTWLEYKKFRIGKNDWLTGQINFDFENKVPTQKMILIYCGGSLINFISATLIWIFGNEEWANLYRGFIIYSYLIGIASLVPFKYNSGSKSDGLMILSLIKSIVRT</sequence>
<evidence type="ECO:0000259" key="8">
    <source>
        <dbReference type="Pfam" id="PF02163"/>
    </source>
</evidence>
<comment type="caution">
    <text evidence="9">The sequence shown here is derived from an EMBL/GenBank/DDBJ whole genome shotgun (WGS) entry which is preliminary data.</text>
</comment>
<keyword evidence="6 7" id="KW-0472">Membrane</keyword>
<dbReference type="Pfam" id="PF02163">
    <property type="entry name" value="Peptidase_M50"/>
    <property type="match status" value="1"/>
</dbReference>
<comment type="similarity">
    <text evidence="3">Belongs to the peptidase M50B family.</text>
</comment>
<dbReference type="AlphaFoldDB" id="A0A0M0LCU3"/>
<organism evidence="9 10">
    <name type="scientific">Viridibacillus arvi</name>
    <dbReference type="NCBI Taxonomy" id="263475"/>
    <lineage>
        <taxon>Bacteria</taxon>
        <taxon>Bacillati</taxon>
        <taxon>Bacillota</taxon>
        <taxon>Bacilli</taxon>
        <taxon>Bacillales</taxon>
        <taxon>Caryophanaceae</taxon>
        <taxon>Viridibacillus</taxon>
    </lineage>
</organism>
<proteinExistence type="inferred from homology"/>
<evidence type="ECO:0000256" key="6">
    <source>
        <dbReference type="ARBA" id="ARBA00023136"/>
    </source>
</evidence>
<evidence type="ECO:0000256" key="3">
    <source>
        <dbReference type="ARBA" id="ARBA00007931"/>
    </source>
</evidence>
<evidence type="ECO:0000256" key="1">
    <source>
        <dbReference type="ARBA" id="ARBA00001947"/>
    </source>
</evidence>
<keyword evidence="5 7" id="KW-1133">Transmembrane helix</keyword>
<evidence type="ECO:0000313" key="10">
    <source>
        <dbReference type="Proteomes" id="UP000036867"/>
    </source>
</evidence>
<reference evidence="10" key="1">
    <citation type="submission" date="2015-08" db="EMBL/GenBank/DDBJ databases">
        <title>Fjat-10028 dsm 16317.</title>
        <authorList>
            <person name="Liu B."/>
            <person name="Wang J."/>
            <person name="Zhu Y."/>
            <person name="Liu G."/>
            <person name="Chen Q."/>
            <person name="Chen Z."/>
            <person name="Lan J."/>
            <person name="Che J."/>
            <person name="Ge C."/>
            <person name="Shi H."/>
            <person name="Pan Z."/>
            <person name="Liu X."/>
        </authorList>
    </citation>
    <scope>NUCLEOTIDE SEQUENCE [LARGE SCALE GENOMIC DNA]</scope>
    <source>
        <strain evidence="10">DSM 16317</strain>
    </source>
</reference>
<comment type="subcellular location">
    <subcellularLocation>
        <location evidence="2">Membrane</location>
        <topology evidence="2">Multi-pass membrane protein</topology>
    </subcellularLocation>
</comment>
<keyword evidence="10" id="KW-1185">Reference proteome</keyword>
<feature type="domain" description="Peptidase M50" evidence="8">
    <location>
        <begin position="15"/>
        <end position="105"/>
    </location>
</feature>
<name>A0A0M0LCU3_9BACL</name>
<feature type="transmembrane region" description="Helical" evidence="7">
    <location>
        <begin position="116"/>
        <end position="133"/>
    </location>
</feature>
<evidence type="ECO:0000256" key="5">
    <source>
        <dbReference type="ARBA" id="ARBA00022989"/>
    </source>
</evidence>
<gene>
    <name evidence="9" type="ORF">AMD00_10765</name>
</gene>
<dbReference type="EMBL" id="LILB01000005">
    <property type="protein sequence ID" value="KOO48890.1"/>
    <property type="molecule type" value="Genomic_DNA"/>
</dbReference>